<evidence type="ECO:0000256" key="2">
    <source>
        <dbReference type="SAM" id="Phobius"/>
    </source>
</evidence>
<protein>
    <recommendedName>
        <fullName evidence="5">Transmembrane protein</fullName>
    </recommendedName>
</protein>
<keyword evidence="2" id="KW-1133">Transmembrane helix</keyword>
<sequence length="228" mass="25470">MFNWLLQLANSNIYKGRYSLEPYDLYRVSSSKLLHEMATILLLCLLVVDSLVVLAIAAKHVQTAVEPKKSRLEDFLTKEPEHNRKAEQLPGRNKHHQYRLPSFPLPSELSPSSPQQTYAEAPILPHVVITVGSLDQVTLSLSNRIAKDNSKHDRKEVDSLHQPDLPEPKNKGIEIAKAPSSRRIGQHYSIDKSILGGGVILGGLGATFLVSVFCYIRVTRRQTEATTT</sequence>
<dbReference type="AlphaFoldDB" id="A0A7J6VGN1"/>
<comment type="caution">
    <text evidence="3">The sequence shown here is derived from an EMBL/GenBank/DDBJ whole genome shotgun (WGS) entry which is preliminary data.</text>
</comment>
<dbReference type="OrthoDB" id="686454at2759"/>
<keyword evidence="2" id="KW-0812">Transmembrane</keyword>
<feature type="compositionally biased region" description="Low complexity" evidence="1">
    <location>
        <begin position="100"/>
        <end position="114"/>
    </location>
</feature>
<proteinExistence type="predicted"/>
<accession>A0A7J6VGN1</accession>
<evidence type="ECO:0000256" key="1">
    <source>
        <dbReference type="SAM" id="MobiDB-lite"/>
    </source>
</evidence>
<feature type="region of interest" description="Disordered" evidence="1">
    <location>
        <begin position="148"/>
        <end position="171"/>
    </location>
</feature>
<keyword evidence="2" id="KW-0472">Membrane</keyword>
<evidence type="ECO:0000313" key="3">
    <source>
        <dbReference type="EMBL" id="KAF5183768.1"/>
    </source>
</evidence>
<evidence type="ECO:0008006" key="5">
    <source>
        <dbReference type="Google" id="ProtNLM"/>
    </source>
</evidence>
<organism evidence="3 4">
    <name type="scientific">Thalictrum thalictroides</name>
    <name type="common">Rue-anemone</name>
    <name type="synonym">Anemone thalictroides</name>
    <dbReference type="NCBI Taxonomy" id="46969"/>
    <lineage>
        <taxon>Eukaryota</taxon>
        <taxon>Viridiplantae</taxon>
        <taxon>Streptophyta</taxon>
        <taxon>Embryophyta</taxon>
        <taxon>Tracheophyta</taxon>
        <taxon>Spermatophyta</taxon>
        <taxon>Magnoliopsida</taxon>
        <taxon>Ranunculales</taxon>
        <taxon>Ranunculaceae</taxon>
        <taxon>Thalictroideae</taxon>
        <taxon>Thalictrum</taxon>
    </lineage>
</organism>
<reference evidence="3 4" key="1">
    <citation type="submission" date="2020-06" db="EMBL/GenBank/DDBJ databases">
        <title>Transcriptomic and genomic resources for Thalictrum thalictroides and T. hernandezii: Facilitating candidate gene discovery in an emerging model plant lineage.</title>
        <authorList>
            <person name="Arias T."/>
            <person name="Riano-Pachon D.M."/>
            <person name="Di Stilio V.S."/>
        </authorList>
    </citation>
    <scope>NUCLEOTIDE SEQUENCE [LARGE SCALE GENOMIC DNA]</scope>
    <source>
        <strain evidence="4">cv. WT478/WT964</strain>
        <tissue evidence="3">Leaves</tissue>
    </source>
</reference>
<dbReference type="PANTHER" id="PTHR34558">
    <property type="entry name" value="EXPRESSED PROTEIN"/>
    <property type="match status" value="1"/>
</dbReference>
<feature type="compositionally biased region" description="Basic and acidic residues" evidence="1">
    <location>
        <begin position="74"/>
        <end position="87"/>
    </location>
</feature>
<keyword evidence="4" id="KW-1185">Reference proteome</keyword>
<name>A0A7J6VGN1_THATH</name>
<dbReference type="EMBL" id="JABWDY010032974">
    <property type="protein sequence ID" value="KAF5183768.1"/>
    <property type="molecule type" value="Genomic_DNA"/>
</dbReference>
<feature type="region of interest" description="Disordered" evidence="1">
    <location>
        <begin position="74"/>
        <end position="116"/>
    </location>
</feature>
<dbReference type="PANTHER" id="PTHR34558:SF9">
    <property type="entry name" value="F3L24.15 PROTEIN"/>
    <property type="match status" value="1"/>
</dbReference>
<dbReference type="Proteomes" id="UP000554482">
    <property type="component" value="Unassembled WGS sequence"/>
</dbReference>
<feature type="transmembrane region" description="Helical" evidence="2">
    <location>
        <begin position="193"/>
        <end position="218"/>
    </location>
</feature>
<evidence type="ECO:0000313" key="4">
    <source>
        <dbReference type="Proteomes" id="UP000554482"/>
    </source>
</evidence>
<gene>
    <name evidence="3" type="ORF">FRX31_026644</name>
</gene>